<dbReference type="EMBL" id="AP010904">
    <property type="protein sequence ID" value="BAH77613.1"/>
    <property type="molecule type" value="Genomic_DNA"/>
</dbReference>
<dbReference type="GO" id="GO:0006355">
    <property type="term" value="P:regulation of DNA-templated transcription"/>
    <property type="evidence" value="ECO:0007669"/>
    <property type="project" value="InterPro"/>
</dbReference>
<keyword evidence="5" id="KW-0804">Transcription</keyword>
<organism evidence="9 10">
    <name type="scientific">Solidesulfovibrio magneticus (strain ATCC 700980 / DSM 13731 / RS-1)</name>
    <name type="common">Desulfovibrio magneticus</name>
    <dbReference type="NCBI Taxonomy" id="573370"/>
    <lineage>
        <taxon>Bacteria</taxon>
        <taxon>Pseudomonadati</taxon>
        <taxon>Thermodesulfobacteriota</taxon>
        <taxon>Desulfovibrionia</taxon>
        <taxon>Desulfovibrionales</taxon>
        <taxon>Desulfovibrionaceae</taxon>
        <taxon>Solidesulfovibrio</taxon>
    </lineage>
</organism>
<evidence type="ECO:0000313" key="9">
    <source>
        <dbReference type="EMBL" id="BAH77613.1"/>
    </source>
</evidence>
<name>C4XPR3_SOLM1</name>
<reference evidence="9 10" key="1">
    <citation type="journal article" date="2009" name="Genome Res.">
        <title>Whole genome sequence of Desulfovibrio magneticus strain RS-1 revealed common gene clusters in magnetotactic bacteria.</title>
        <authorList>
            <person name="Nakazawa H."/>
            <person name="Arakaki A."/>
            <person name="Narita-Yamada S."/>
            <person name="Yashiro I."/>
            <person name="Jinno K."/>
            <person name="Aoki N."/>
            <person name="Tsuruyama A."/>
            <person name="Okamura Y."/>
            <person name="Tanikawa S."/>
            <person name="Fujita N."/>
            <person name="Takeyama H."/>
            <person name="Matsunaga T."/>
        </authorList>
    </citation>
    <scope>NUCLEOTIDE SEQUENCE [LARGE SCALE GENOMIC DNA]</scope>
    <source>
        <strain evidence="10">ATCC 700980 / DSM 13731 / RS-1</strain>
    </source>
</reference>
<evidence type="ECO:0000256" key="4">
    <source>
        <dbReference type="ARBA" id="ARBA00023125"/>
    </source>
</evidence>
<dbReference type="InterPro" id="IPR035965">
    <property type="entry name" value="PAS-like_dom_sf"/>
</dbReference>
<dbReference type="FunFam" id="3.40.50.300:FF:000006">
    <property type="entry name" value="DNA-binding transcriptional regulator NtrC"/>
    <property type="match status" value="1"/>
</dbReference>
<dbReference type="Gene3D" id="1.10.10.60">
    <property type="entry name" value="Homeodomain-like"/>
    <property type="match status" value="1"/>
</dbReference>
<dbReference type="eggNOG" id="COG3829">
    <property type="taxonomic scope" value="Bacteria"/>
</dbReference>
<evidence type="ECO:0000256" key="1">
    <source>
        <dbReference type="ARBA" id="ARBA00022741"/>
    </source>
</evidence>
<dbReference type="InterPro" id="IPR002078">
    <property type="entry name" value="Sigma_54_int"/>
</dbReference>
<dbReference type="InterPro" id="IPR025944">
    <property type="entry name" value="Sigma_54_int_dom_CS"/>
</dbReference>
<dbReference type="InterPro" id="IPR000014">
    <property type="entry name" value="PAS"/>
</dbReference>
<dbReference type="Gene3D" id="1.10.8.60">
    <property type="match status" value="1"/>
</dbReference>
<dbReference type="SUPFAM" id="SSF52540">
    <property type="entry name" value="P-loop containing nucleoside triphosphate hydrolases"/>
    <property type="match status" value="1"/>
</dbReference>
<dbReference type="PROSITE" id="PS00688">
    <property type="entry name" value="SIGMA54_INTERACT_3"/>
    <property type="match status" value="1"/>
</dbReference>
<dbReference type="SUPFAM" id="SSF55785">
    <property type="entry name" value="PYP-like sensor domain (PAS domain)"/>
    <property type="match status" value="1"/>
</dbReference>
<dbReference type="InterPro" id="IPR000700">
    <property type="entry name" value="PAS-assoc_C"/>
</dbReference>
<dbReference type="PROSITE" id="PS50113">
    <property type="entry name" value="PAC"/>
    <property type="match status" value="1"/>
</dbReference>
<dbReference type="NCBIfam" id="TIGR00229">
    <property type="entry name" value="sensory_box"/>
    <property type="match status" value="1"/>
</dbReference>
<proteinExistence type="predicted"/>
<dbReference type="Pfam" id="PF13426">
    <property type="entry name" value="PAS_9"/>
    <property type="match status" value="1"/>
</dbReference>
<keyword evidence="1" id="KW-0547">Nucleotide-binding</keyword>
<dbReference type="AlphaFoldDB" id="C4XPR3"/>
<keyword evidence="4" id="KW-0238">DNA-binding</keyword>
<dbReference type="GO" id="GO:0003677">
    <property type="term" value="F:DNA binding"/>
    <property type="evidence" value="ECO:0007669"/>
    <property type="project" value="UniProtKB-KW"/>
</dbReference>
<dbReference type="PROSITE" id="PS00676">
    <property type="entry name" value="SIGMA54_INTERACT_2"/>
    <property type="match status" value="1"/>
</dbReference>
<evidence type="ECO:0000259" key="6">
    <source>
        <dbReference type="PROSITE" id="PS50045"/>
    </source>
</evidence>
<dbReference type="PANTHER" id="PTHR32071:SF57">
    <property type="entry name" value="C4-DICARBOXYLATE TRANSPORT TRANSCRIPTIONAL REGULATORY PROTEIN DCTD"/>
    <property type="match status" value="1"/>
</dbReference>
<evidence type="ECO:0000256" key="5">
    <source>
        <dbReference type="ARBA" id="ARBA00023163"/>
    </source>
</evidence>
<dbReference type="InterPro" id="IPR027417">
    <property type="entry name" value="P-loop_NTPase"/>
</dbReference>
<dbReference type="GO" id="GO:0005524">
    <property type="term" value="F:ATP binding"/>
    <property type="evidence" value="ECO:0007669"/>
    <property type="project" value="UniProtKB-KW"/>
</dbReference>
<keyword evidence="2" id="KW-0067">ATP-binding</keyword>
<evidence type="ECO:0000256" key="2">
    <source>
        <dbReference type="ARBA" id="ARBA00022840"/>
    </source>
</evidence>
<dbReference type="Proteomes" id="UP000009071">
    <property type="component" value="Chromosome"/>
</dbReference>
<dbReference type="CDD" id="cd00130">
    <property type="entry name" value="PAS"/>
    <property type="match status" value="1"/>
</dbReference>
<dbReference type="Pfam" id="PF25601">
    <property type="entry name" value="AAA_lid_14"/>
    <property type="match status" value="1"/>
</dbReference>
<dbReference type="PROSITE" id="PS50045">
    <property type="entry name" value="SIGMA54_INTERACT_4"/>
    <property type="match status" value="1"/>
</dbReference>
<feature type="domain" description="PAC" evidence="8">
    <location>
        <begin position="78"/>
        <end position="130"/>
    </location>
</feature>
<dbReference type="Gene3D" id="3.30.450.20">
    <property type="entry name" value="PAS domain"/>
    <property type="match status" value="1"/>
</dbReference>
<dbReference type="HOGENOM" id="CLU_000445_8_1_7"/>
<keyword evidence="10" id="KW-1185">Reference proteome</keyword>
<dbReference type="KEGG" id="dma:DMR_41220"/>
<evidence type="ECO:0000256" key="3">
    <source>
        <dbReference type="ARBA" id="ARBA00023015"/>
    </source>
</evidence>
<dbReference type="CDD" id="cd00009">
    <property type="entry name" value="AAA"/>
    <property type="match status" value="1"/>
</dbReference>
<evidence type="ECO:0000259" key="8">
    <source>
        <dbReference type="PROSITE" id="PS50113"/>
    </source>
</evidence>
<accession>C4XPR3</accession>
<dbReference type="Gene3D" id="3.40.50.300">
    <property type="entry name" value="P-loop containing nucleotide triphosphate hydrolases"/>
    <property type="match status" value="1"/>
</dbReference>
<dbReference type="PROSITE" id="PS50112">
    <property type="entry name" value="PAS"/>
    <property type="match status" value="1"/>
</dbReference>
<keyword evidence="3" id="KW-0805">Transcription regulation</keyword>
<dbReference type="InterPro" id="IPR058031">
    <property type="entry name" value="AAA_lid_NorR"/>
</dbReference>
<feature type="domain" description="PAS" evidence="7">
    <location>
        <begin position="5"/>
        <end position="50"/>
    </location>
</feature>
<dbReference type="SMART" id="SM00091">
    <property type="entry name" value="PAS"/>
    <property type="match status" value="1"/>
</dbReference>
<gene>
    <name evidence="9" type="ordered locus">DMR_41220</name>
</gene>
<dbReference type="STRING" id="573370.DMR_41220"/>
<dbReference type="SMART" id="SM00382">
    <property type="entry name" value="AAA"/>
    <property type="match status" value="1"/>
</dbReference>
<feature type="domain" description="Sigma-54 factor interaction" evidence="6">
    <location>
        <begin position="137"/>
        <end position="366"/>
    </location>
</feature>
<dbReference type="InterPro" id="IPR025943">
    <property type="entry name" value="Sigma_54_int_dom_ATP-bd_2"/>
</dbReference>
<sequence length="441" mass="48897">MPFPKDIPLETIMDSLADGVFTVDLNWTITFFNRAAAEITGIPAREAIGRKCHDVFQSSICDGSCALKSCMEDKVTLSNKSIHIVRPDGKKIPLSISAAPLLDRRGRVAGGVETFRDLSDIQLMRKKLQGACSLDDIITRSRALTRTLNILPRIAASQTSVLLLGESGTGKELFARAIHNQSPRKDGPFVAINCGALPETLMESELFGYKKGAFTDARSDHLGRFETAQGGTILLDEIGDMPLRLQVKLLRVLQEKTFEPLGSTHSVPTDVRIIAATNLDLDDMVASGRFRPDLYYRLSVARMSLPPLRERPEDILLLANHFIEHFNALHGVDIQGPSEDVVHVLLRHAYPGNVRELRNILEYASLLCSKGFVHIEHLPEYLHPAATPRPAGRPGQTLRDIRLQAVQECLQRHDGRKMAACRELDISKDTLRRILSGAPRT</sequence>
<evidence type="ECO:0000259" key="7">
    <source>
        <dbReference type="PROSITE" id="PS50112"/>
    </source>
</evidence>
<dbReference type="Pfam" id="PF00158">
    <property type="entry name" value="Sigma54_activat"/>
    <property type="match status" value="1"/>
</dbReference>
<dbReference type="RefSeq" id="WP_015862741.1">
    <property type="nucleotide sequence ID" value="NC_012796.1"/>
</dbReference>
<protein>
    <submittedName>
        <fullName evidence="9">Fis family transcriptional regulator</fullName>
    </submittedName>
</protein>
<dbReference type="PROSITE" id="PS00675">
    <property type="entry name" value="SIGMA54_INTERACT_1"/>
    <property type="match status" value="1"/>
</dbReference>
<evidence type="ECO:0000313" key="10">
    <source>
        <dbReference type="Proteomes" id="UP000009071"/>
    </source>
</evidence>
<dbReference type="PANTHER" id="PTHR32071">
    <property type="entry name" value="TRANSCRIPTIONAL REGULATORY PROTEIN"/>
    <property type="match status" value="1"/>
</dbReference>
<dbReference type="InterPro" id="IPR025662">
    <property type="entry name" value="Sigma_54_int_dom_ATP-bd_1"/>
</dbReference>
<dbReference type="OrthoDB" id="9763792at2"/>
<dbReference type="InterPro" id="IPR003593">
    <property type="entry name" value="AAA+_ATPase"/>
</dbReference>